<name>A0A4E0RNT3_9HYME</name>
<reference evidence="1" key="1">
    <citation type="submission" date="2019-02" db="EMBL/GenBank/DDBJ databases">
        <title>Genome of the parasitoid wasp Diachasma alloeum, an emerging model for ecological speciation and transitions to asexual reproduction.</title>
        <authorList>
            <person name="Robertson H.M."/>
            <person name="Walden K.K."/>
            <person name="Tvedte E.S."/>
            <person name="Hood G.R."/>
            <person name="Feder J.L."/>
            <person name="Forbes A.A."/>
            <person name="Logsdon J.M."/>
            <person name="Mcelroy K.E."/>
        </authorList>
    </citation>
    <scope>NUCLEOTIDE SEQUENCE [LARGE SCALE GENOMIC DNA]</scope>
    <source>
        <strain evidence="1">Michigan</strain>
    </source>
</reference>
<keyword evidence="2" id="KW-1185">Reference proteome</keyword>
<evidence type="ECO:0000313" key="1">
    <source>
        <dbReference type="EMBL" id="THK33076.1"/>
    </source>
</evidence>
<proteinExistence type="predicted"/>
<accession>A0A4E0RNT3</accession>
<gene>
    <name evidence="1" type="primary">Obp13</name>
    <name evidence="1" type="ORF">DALL_DALL000261</name>
</gene>
<evidence type="ECO:0000313" key="2">
    <source>
        <dbReference type="Proteomes" id="UP000297026"/>
    </source>
</evidence>
<organism evidence="1 2">
    <name type="scientific">Diachasma alloeum</name>
    <dbReference type="NCBI Taxonomy" id="454923"/>
    <lineage>
        <taxon>Eukaryota</taxon>
        <taxon>Metazoa</taxon>
        <taxon>Ecdysozoa</taxon>
        <taxon>Arthropoda</taxon>
        <taxon>Hexapoda</taxon>
        <taxon>Insecta</taxon>
        <taxon>Pterygota</taxon>
        <taxon>Neoptera</taxon>
        <taxon>Endopterygota</taxon>
        <taxon>Hymenoptera</taxon>
        <taxon>Apocrita</taxon>
        <taxon>Ichneumonoidea</taxon>
        <taxon>Braconidae</taxon>
        <taxon>Opiinae</taxon>
        <taxon>Diachasma</taxon>
    </lineage>
</organism>
<dbReference type="AlphaFoldDB" id="A0A4E0RNT3"/>
<protein>
    <submittedName>
        <fullName evidence="1">Odorant binding protein</fullName>
    </submittedName>
</protein>
<dbReference type="Proteomes" id="UP000297026">
    <property type="component" value="Unassembled WGS sequence"/>
</dbReference>
<dbReference type="EMBL" id="ML158647">
    <property type="protein sequence ID" value="THK33076.1"/>
    <property type="molecule type" value="Genomic_DNA"/>
</dbReference>
<sequence>MSILTKKSISSIVAKTKSPTSLTTRPI</sequence>